<dbReference type="FunFam" id="1.20.1640.10:FF:000001">
    <property type="entry name" value="Efflux pump membrane transporter"/>
    <property type="match status" value="1"/>
</dbReference>
<dbReference type="HOGENOM" id="CLU_002755_1_1_10"/>
<feature type="transmembrane region" description="Helical" evidence="10">
    <location>
        <begin position="471"/>
        <end position="496"/>
    </location>
</feature>
<keyword evidence="7 10" id="KW-1133">Transmembrane helix</keyword>
<evidence type="ECO:0000256" key="8">
    <source>
        <dbReference type="ARBA" id="ARBA00023136"/>
    </source>
</evidence>
<feature type="transmembrane region" description="Helical" evidence="10">
    <location>
        <begin position="992"/>
        <end position="1011"/>
    </location>
</feature>
<dbReference type="STRING" id="688246.Premu_1752"/>
<evidence type="ECO:0000256" key="4">
    <source>
        <dbReference type="ARBA" id="ARBA00022475"/>
    </source>
</evidence>
<dbReference type="InterPro" id="IPR027463">
    <property type="entry name" value="AcrB_DN_DC_subdom"/>
</dbReference>
<dbReference type="InterPro" id="IPR000731">
    <property type="entry name" value="SSD"/>
</dbReference>
<evidence type="ECO:0000259" key="11">
    <source>
        <dbReference type="PROSITE" id="PS50156"/>
    </source>
</evidence>
<evidence type="ECO:0000256" key="1">
    <source>
        <dbReference type="ARBA" id="ARBA00004429"/>
    </source>
</evidence>
<accession>F8N5X3</accession>
<dbReference type="eggNOG" id="COG0841">
    <property type="taxonomic scope" value="Bacteria"/>
</dbReference>
<feature type="region of interest" description="Disordered" evidence="9">
    <location>
        <begin position="1087"/>
        <end position="1108"/>
    </location>
</feature>
<dbReference type="Gene3D" id="1.20.1640.10">
    <property type="entry name" value="Multidrug efflux transporter AcrB transmembrane domain"/>
    <property type="match status" value="2"/>
</dbReference>
<dbReference type="PRINTS" id="PR00702">
    <property type="entry name" value="ACRIFLAVINRP"/>
</dbReference>
<dbReference type="OrthoDB" id="9758940at2"/>
<dbReference type="RefSeq" id="WP_007574528.1">
    <property type="nucleotide sequence ID" value="NZ_BPTS01000002.1"/>
</dbReference>
<dbReference type="SUPFAM" id="SSF82693">
    <property type="entry name" value="Multidrug efflux transporter AcrB pore domain, PN1, PN2, PC1 and PC2 subdomains"/>
    <property type="match status" value="4"/>
</dbReference>
<dbReference type="GO" id="GO:0042910">
    <property type="term" value="F:xenobiotic transmembrane transporter activity"/>
    <property type="evidence" value="ECO:0007669"/>
    <property type="project" value="TreeGrafter"/>
</dbReference>
<evidence type="ECO:0000256" key="9">
    <source>
        <dbReference type="SAM" id="MobiDB-lite"/>
    </source>
</evidence>
<comment type="similarity">
    <text evidence="2">Belongs to the resistance-nodulation-cell division (RND) (TC 2.A.6) family.</text>
</comment>
<keyword evidence="8 10" id="KW-0472">Membrane</keyword>
<feature type="transmembrane region" description="Helical" evidence="10">
    <location>
        <begin position="916"/>
        <end position="940"/>
    </location>
</feature>
<feature type="domain" description="SSD" evidence="11">
    <location>
        <begin position="330"/>
        <end position="494"/>
    </location>
</feature>
<dbReference type="AlphaFoldDB" id="F8N5X3"/>
<dbReference type="SUPFAM" id="SSF82866">
    <property type="entry name" value="Multidrug efflux transporter AcrB transmembrane domain"/>
    <property type="match status" value="2"/>
</dbReference>
<dbReference type="NCBIfam" id="TIGR00915">
    <property type="entry name" value="2A0602"/>
    <property type="match status" value="1"/>
</dbReference>
<dbReference type="Gene3D" id="3.30.2090.10">
    <property type="entry name" value="Multidrug efflux transporter AcrB TolC docking domain, DN and DC subdomains"/>
    <property type="match status" value="2"/>
</dbReference>
<feature type="compositionally biased region" description="Polar residues" evidence="9">
    <location>
        <begin position="1090"/>
        <end position="1100"/>
    </location>
</feature>
<dbReference type="FunFam" id="3.30.70.1430:FF:000001">
    <property type="entry name" value="Efflux pump membrane transporter"/>
    <property type="match status" value="1"/>
</dbReference>
<keyword evidence="5" id="KW-0997">Cell inner membrane</keyword>
<evidence type="ECO:0000256" key="7">
    <source>
        <dbReference type="ARBA" id="ARBA00022989"/>
    </source>
</evidence>
<keyword evidence="4" id="KW-1003">Cell membrane</keyword>
<feature type="transmembrane region" description="Helical" evidence="10">
    <location>
        <begin position="893"/>
        <end position="909"/>
    </location>
</feature>
<evidence type="ECO:0000256" key="3">
    <source>
        <dbReference type="ARBA" id="ARBA00022448"/>
    </source>
</evidence>
<feature type="transmembrane region" description="Helical" evidence="10">
    <location>
        <begin position="541"/>
        <end position="560"/>
    </location>
</feature>
<dbReference type="EMBL" id="GL945017">
    <property type="protein sequence ID" value="EGN57157.1"/>
    <property type="molecule type" value="Genomic_DNA"/>
</dbReference>
<sequence>MTFTRFIQRPVLSTVISIVLVLLGFIGLASLPIERYPDIAPPTIMVSTSYQGADAQTVMKSVVVPLEESINGVENMTYMTSQATNDGMAMITVYFKQGANADMAAVNVQNRVQQAQALLPAEVTKVGVTVTKRQTSSVIMYAITSDDGRYDDQFVTNYNNINIVPLIKRINGVGDVQSPSTASYSMRIWLQPDKMKQYGLIPSDIIGVLAEQNIEAAPGKFGENSNMAYEYTLRYKGRLSKPVEYENIVIQSKTTGQTLHLKDVAKIELGSLMYNVHLRNDGQPACIGMVQQIAGSNATQIATDVKAALNEAQKSMPPGLKVVMMYNVTDFLFASISEVITTLFITLILVFIVVYIFLQDFRSTLIPMIAVPVALIGTFFFLLIFGFSINLLTLSALLLAIAIVVDDAIVVVEAVHAKLDAGYDNAMTAAIDAMNEISSAIISITLVMAAVFIPVSFIGGTSGTFYREFGVTMAVSIIISALNALTLSPALCAMFLKPHKAEEHEANKSFIARFHAGFNRVFDKTVNKYKKGVERIIDHRIITAALVVAGIALLVVGMKFTKTGLVPDEDTGTIFVTVSAKPGTSQVRTQKIVDEVDKMLASNPAILHRNAIIGYNFIAGQGSDQATFIIKLKPFEERSGGFFTRIERAIKEKDPMALLVNPYEQNSVLGMIYKQTASIKDAQILAFGPPMIPGFSVQNGVTLTMQDKTGGDLNKFYNITRQFLGELNKRPEVQQAMTSYNPSYPQYMVDVDVAKTKQAGISPAAVLAVMQGYYGGLYASNFNAYGKLFRVMIQGDVESRMRPDGLSRIYVRTSSGEMSPVSEFVKLHKVFGPSNIGRFNLFTSINVSVTPNQGYSNGQVMQAIKEVSTDVLPQGYGYEYSGLSRSEAESSNSTTLIFVLCFIFVYLILSAQYESYILPLAVLLSVPFGLAGAYLFTNIFGHANDIYMQISLIMLIGLLSKNAILIVQFALERRETGMAIRYSAILGAAARLRPILMTSLAMVIGLLPLMFASGVGKNGNQTLGAAAVGGMFIGTLVQVFVVPALFCIFQWLQEKVKPMKFEDESNKEVEAELRQYAHVGAEVGAEMKPDSQNALTSTWHDQYLDKKD</sequence>
<evidence type="ECO:0000313" key="12">
    <source>
        <dbReference type="EMBL" id="EGN57157.1"/>
    </source>
</evidence>
<dbReference type="InterPro" id="IPR001036">
    <property type="entry name" value="Acrflvin-R"/>
</dbReference>
<protein>
    <submittedName>
        <fullName evidence="12">Acriflavin resistance protein</fullName>
    </submittedName>
</protein>
<dbReference type="GO" id="GO:0015562">
    <property type="term" value="F:efflux transmembrane transporter activity"/>
    <property type="evidence" value="ECO:0007669"/>
    <property type="project" value="InterPro"/>
</dbReference>
<dbReference type="PANTHER" id="PTHR32063">
    <property type="match status" value="1"/>
</dbReference>
<evidence type="ECO:0000256" key="2">
    <source>
        <dbReference type="ARBA" id="ARBA00010942"/>
    </source>
</evidence>
<feature type="transmembrane region" description="Helical" evidence="10">
    <location>
        <begin position="1023"/>
        <end position="1052"/>
    </location>
</feature>
<dbReference type="GO" id="GO:0005886">
    <property type="term" value="C:plasma membrane"/>
    <property type="evidence" value="ECO:0007669"/>
    <property type="project" value="UniProtKB-SubCell"/>
</dbReference>
<evidence type="ECO:0000256" key="5">
    <source>
        <dbReference type="ARBA" id="ARBA00022519"/>
    </source>
</evidence>
<evidence type="ECO:0000256" key="6">
    <source>
        <dbReference type="ARBA" id="ARBA00022692"/>
    </source>
</evidence>
<name>F8N5X3_9BACT</name>
<dbReference type="PROSITE" id="PS50156">
    <property type="entry name" value="SSD"/>
    <property type="match status" value="1"/>
</dbReference>
<feature type="transmembrane region" description="Helical" evidence="10">
    <location>
        <begin position="946"/>
        <end position="971"/>
    </location>
</feature>
<dbReference type="Gene3D" id="3.30.70.1440">
    <property type="entry name" value="Multidrug efflux transporter AcrB pore domain"/>
    <property type="match status" value="1"/>
</dbReference>
<dbReference type="InterPro" id="IPR004764">
    <property type="entry name" value="MdtF-like"/>
</dbReference>
<feature type="transmembrane region" description="Helical" evidence="10">
    <location>
        <begin position="437"/>
        <end position="459"/>
    </location>
</feature>
<dbReference type="Proteomes" id="UP000002772">
    <property type="component" value="Unassembled WGS sequence"/>
</dbReference>
<dbReference type="GO" id="GO:0009636">
    <property type="term" value="P:response to toxic substance"/>
    <property type="evidence" value="ECO:0007669"/>
    <property type="project" value="UniProtKB-ARBA"/>
</dbReference>
<dbReference type="SUPFAM" id="SSF82714">
    <property type="entry name" value="Multidrug efflux transporter AcrB TolC docking domain, DN and DC subdomains"/>
    <property type="match status" value="2"/>
</dbReference>
<keyword evidence="6 10" id="KW-0812">Transmembrane</keyword>
<gene>
    <name evidence="12" type="ORF">Premu_1752</name>
</gene>
<reference evidence="13" key="1">
    <citation type="journal article" date="2011" name="Stand. Genomic Sci.">
        <title>Non-contiguous finished genome sequence of the opportunistic oral pathogen Prevotella multisaccharivorax type strain (PPPA20).</title>
        <authorList>
            <person name="Pati A."/>
            <person name="Gronow S."/>
            <person name="Lu M."/>
            <person name="Lapidus A."/>
            <person name="Nolan M."/>
            <person name="Lucas S."/>
            <person name="Hammon N."/>
            <person name="Deshpande S."/>
            <person name="Cheng J.F."/>
            <person name="Tapia R."/>
            <person name="Han C."/>
            <person name="Goodwin L."/>
            <person name="Pitluck S."/>
            <person name="Liolios K."/>
            <person name="Pagani I."/>
            <person name="Mavromatis K."/>
            <person name="Mikhailova N."/>
            <person name="Huntemann M."/>
            <person name="Chen A."/>
            <person name="Palaniappan K."/>
            <person name="Land M."/>
            <person name="Hauser L."/>
            <person name="Detter J.C."/>
            <person name="Brambilla E.M."/>
            <person name="Rohde M."/>
            <person name="Goker M."/>
            <person name="Woyke T."/>
            <person name="Bristow J."/>
            <person name="Eisen J.A."/>
            <person name="Markowitz V."/>
            <person name="Hugenholtz P."/>
            <person name="Kyrpides N.C."/>
            <person name="Klenk H.P."/>
            <person name="Ivanova N."/>
        </authorList>
    </citation>
    <scope>NUCLEOTIDE SEQUENCE [LARGE SCALE GENOMIC DNA]</scope>
    <source>
        <strain evidence="13">DSM 17128</strain>
    </source>
</reference>
<feature type="transmembrane region" description="Helical" evidence="10">
    <location>
        <begin position="331"/>
        <end position="358"/>
    </location>
</feature>
<dbReference type="Gene3D" id="3.30.70.1430">
    <property type="entry name" value="Multidrug efflux transporter AcrB pore domain"/>
    <property type="match status" value="2"/>
</dbReference>
<dbReference type="Pfam" id="PF00873">
    <property type="entry name" value="ACR_tran"/>
    <property type="match status" value="1"/>
</dbReference>
<evidence type="ECO:0000313" key="13">
    <source>
        <dbReference type="Proteomes" id="UP000002772"/>
    </source>
</evidence>
<feature type="transmembrane region" description="Helical" evidence="10">
    <location>
        <begin position="12"/>
        <end position="33"/>
    </location>
</feature>
<feature type="transmembrane region" description="Helical" evidence="10">
    <location>
        <begin position="395"/>
        <end position="416"/>
    </location>
</feature>
<dbReference type="Gene3D" id="3.30.70.1320">
    <property type="entry name" value="Multidrug efflux transporter AcrB pore domain like"/>
    <property type="match status" value="1"/>
</dbReference>
<organism evidence="12 13">
    <name type="scientific">Hallella multisaccharivorax DSM 17128</name>
    <dbReference type="NCBI Taxonomy" id="688246"/>
    <lineage>
        <taxon>Bacteria</taxon>
        <taxon>Pseudomonadati</taxon>
        <taxon>Bacteroidota</taxon>
        <taxon>Bacteroidia</taxon>
        <taxon>Bacteroidales</taxon>
        <taxon>Prevotellaceae</taxon>
        <taxon>Hallella</taxon>
    </lineage>
</organism>
<keyword evidence="13" id="KW-1185">Reference proteome</keyword>
<feature type="transmembrane region" description="Helical" evidence="10">
    <location>
        <begin position="365"/>
        <end position="389"/>
    </location>
</feature>
<evidence type="ECO:0000256" key="10">
    <source>
        <dbReference type="SAM" id="Phobius"/>
    </source>
</evidence>
<keyword evidence="3" id="KW-0813">Transport</keyword>
<dbReference type="PANTHER" id="PTHR32063:SF9">
    <property type="entry name" value="SIMILAR TO MULTIDRUG RESISTANCE PROTEIN MEXB"/>
    <property type="match status" value="1"/>
</dbReference>
<comment type="subcellular location">
    <subcellularLocation>
        <location evidence="1">Cell inner membrane</location>
        <topology evidence="1">Multi-pass membrane protein</topology>
    </subcellularLocation>
</comment>
<proteinExistence type="inferred from homology"/>